<keyword evidence="6" id="KW-1185">Reference proteome</keyword>
<dbReference type="InterPro" id="IPR057152">
    <property type="entry name" value="DUF7830"/>
</dbReference>
<protein>
    <submittedName>
        <fullName evidence="5">Competence protein CoiA-like family protein</fullName>
    </submittedName>
</protein>
<feature type="domain" description="DUF7830" evidence="4">
    <location>
        <begin position="18"/>
        <end position="78"/>
    </location>
</feature>
<dbReference type="Proteomes" id="UP000183200">
    <property type="component" value="Unassembled WGS sequence"/>
</dbReference>
<evidence type="ECO:0000313" key="5">
    <source>
        <dbReference type="EMBL" id="SDO01517.1"/>
    </source>
</evidence>
<dbReference type="AlphaFoldDB" id="A0A1H0G3Q4"/>
<feature type="domain" description="DUF6035" evidence="2">
    <location>
        <begin position="84"/>
        <end position="260"/>
    </location>
</feature>
<dbReference type="OrthoDB" id="1305560at2"/>
<evidence type="ECO:0000259" key="2">
    <source>
        <dbReference type="Pfam" id="PF19500"/>
    </source>
</evidence>
<sequence length="553" mass="65870">MIRDRAIKLAFDQQAGIFLHADEVFANTRDAFALREQYSRRKLLCYECDEPLFIATSKFDRLFFRHGPNAGNCILKDQEFSGFELELYNNTLQAKESQRHHDLKNKIAELLKITDGVEKDSVFADTQYLFHGKEKRRPDVYCKYKGKEMVFEIQLSALSLRYILDRRDFYRKKGIYLVWILDAFDVNGQTHTERDIKYLSSYQNFFKLDEKSIEMRLVCTYKSPHLNEKNQIITPWNKRSVTLDQLQFCPEELQLYYLNYSEKLKEAEDKLEAIETETIRKAQEKQEQEYHQRSQRTVIDLMNKMAAYFKGKYNFYKFSSFIDPLSEKELVLFNQKLNFNRIYKGQTQLNHYLNVATKDDHSFISFLLKERRIEMDVNKNDLNGKSTLQQLLTNPFLYTCRNMLLPSLFKRGYLLTQNDIDFYQQMSHPLQHDIEADIVLLKAYNSLSDKKLADLIFRNSRLIEIIESFRQKKIIGTRLPGWLAVAMNLVTSHKRYWKYIEEALRYYELLDVIIAQDKKGNFQKKIAEYQLNMPVQQEDVGEMLRDLFPEVYL</sequence>
<evidence type="ECO:0000256" key="1">
    <source>
        <dbReference type="SAM" id="Coils"/>
    </source>
</evidence>
<dbReference type="Pfam" id="PF19500">
    <property type="entry name" value="DUF6035"/>
    <property type="match status" value="1"/>
</dbReference>
<evidence type="ECO:0000259" key="3">
    <source>
        <dbReference type="Pfam" id="PF25167"/>
    </source>
</evidence>
<dbReference type="Pfam" id="PF25167">
    <property type="entry name" value="DUF7829"/>
    <property type="match status" value="1"/>
</dbReference>
<feature type="domain" description="DUF7829" evidence="3">
    <location>
        <begin position="326"/>
        <end position="550"/>
    </location>
</feature>
<gene>
    <name evidence="5" type="ORF">SAMN05421820_11133</name>
</gene>
<dbReference type="Pfam" id="PF25169">
    <property type="entry name" value="DUF7830"/>
    <property type="match status" value="1"/>
</dbReference>
<reference evidence="6" key="1">
    <citation type="submission" date="2016-10" db="EMBL/GenBank/DDBJ databases">
        <authorList>
            <person name="Varghese N."/>
            <person name="Submissions S."/>
        </authorList>
    </citation>
    <scope>NUCLEOTIDE SEQUENCE [LARGE SCALE GENOMIC DNA]</scope>
    <source>
        <strain evidence="6">DSM 19110</strain>
    </source>
</reference>
<accession>A0A1H0G3Q4</accession>
<evidence type="ECO:0000259" key="4">
    <source>
        <dbReference type="Pfam" id="PF25169"/>
    </source>
</evidence>
<dbReference type="InterPro" id="IPR057151">
    <property type="entry name" value="DUF7829"/>
</dbReference>
<dbReference type="InterPro" id="IPR046099">
    <property type="entry name" value="DUF6035"/>
</dbReference>
<organism evidence="5 6">
    <name type="scientific">Pedobacter steynii</name>
    <dbReference type="NCBI Taxonomy" id="430522"/>
    <lineage>
        <taxon>Bacteria</taxon>
        <taxon>Pseudomonadati</taxon>
        <taxon>Bacteroidota</taxon>
        <taxon>Sphingobacteriia</taxon>
        <taxon>Sphingobacteriales</taxon>
        <taxon>Sphingobacteriaceae</taxon>
        <taxon>Pedobacter</taxon>
    </lineage>
</organism>
<dbReference type="EMBL" id="FNGY01000011">
    <property type="protein sequence ID" value="SDO01517.1"/>
    <property type="molecule type" value="Genomic_DNA"/>
</dbReference>
<name>A0A1H0G3Q4_9SPHI</name>
<proteinExistence type="predicted"/>
<evidence type="ECO:0000313" key="6">
    <source>
        <dbReference type="Proteomes" id="UP000183200"/>
    </source>
</evidence>
<dbReference type="RefSeq" id="WP_074611805.1">
    <property type="nucleotide sequence ID" value="NZ_FNGY01000011.1"/>
</dbReference>
<feature type="coiled-coil region" evidence="1">
    <location>
        <begin position="257"/>
        <end position="284"/>
    </location>
</feature>
<keyword evidence="1" id="KW-0175">Coiled coil</keyword>